<dbReference type="Pfam" id="PF13181">
    <property type="entry name" value="TPR_8"/>
    <property type="match status" value="1"/>
</dbReference>
<dbReference type="Gene3D" id="1.25.40.10">
    <property type="entry name" value="Tetratricopeptide repeat domain"/>
    <property type="match status" value="1"/>
</dbReference>
<feature type="repeat" description="TPR" evidence="3">
    <location>
        <begin position="139"/>
        <end position="172"/>
    </location>
</feature>
<dbReference type="GO" id="GO:0072380">
    <property type="term" value="C:TRC complex"/>
    <property type="evidence" value="ECO:0007669"/>
    <property type="project" value="TreeGrafter"/>
</dbReference>
<evidence type="ECO:0000256" key="1">
    <source>
        <dbReference type="ARBA" id="ARBA00022737"/>
    </source>
</evidence>
<dbReference type="PANTHER" id="PTHR45831">
    <property type="entry name" value="LD24721P"/>
    <property type="match status" value="1"/>
</dbReference>
<dbReference type="GO" id="GO:0060090">
    <property type="term" value="F:molecular adaptor activity"/>
    <property type="evidence" value="ECO:0007669"/>
    <property type="project" value="TreeGrafter"/>
</dbReference>
<dbReference type="InterPro" id="IPR011990">
    <property type="entry name" value="TPR-like_helical_dom_sf"/>
</dbReference>
<evidence type="ECO:0000256" key="3">
    <source>
        <dbReference type="PROSITE-ProRule" id="PRU00339"/>
    </source>
</evidence>
<dbReference type="SMART" id="SM00028">
    <property type="entry name" value="TPR"/>
    <property type="match status" value="3"/>
</dbReference>
<dbReference type="Pfam" id="PF00515">
    <property type="entry name" value="TPR_1"/>
    <property type="match status" value="2"/>
</dbReference>
<feature type="repeat" description="TPR" evidence="3">
    <location>
        <begin position="207"/>
        <end position="240"/>
    </location>
</feature>
<accession>A0A3R7KEN1</accession>
<protein>
    <submittedName>
        <fullName evidence="4">Putative small glutamine-rich tetratricopeptide repeat protein</fullName>
    </submittedName>
</protein>
<dbReference type="PROSITE" id="PS50005">
    <property type="entry name" value="TPR"/>
    <property type="match status" value="2"/>
</dbReference>
<dbReference type="SUPFAM" id="SSF48452">
    <property type="entry name" value="TPR-like"/>
    <property type="match status" value="1"/>
</dbReference>
<dbReference type="GeneID" id="40327829"/>
<dbReference type="PROSITE" id="PS50293">
    <property type="entry name" value="TPR_REGION"/>
    <property type="match status" value="2"/>
</dbReference>
<evidence type="ECO:0000313" key="5">
    <source>
        <dbReference type="Proteomes" id="UP000283634"/>
    </source>
</evidence>
<comment type="caution">
    <text evidence="4">The sequence shown here is derived from an EMBL/GenBank/DDBJ whole genome shotgun (WGS) entry which is preliminary data.</text>
</comment>
<keyword evidence="2 3" id="KW-0802">TPR repeat</keyword>
<dbReference type="Gene3D" id="1.10.260.100">
    <property type="match status" value="1"/>
</dbReference>
<evidence type="ECO:0000256" key="2">
    <source>
        <dbReference type="ARBA" id="ARBA00022803"/>
    </source>
</evidence>
<dbReference type="GO" id="GO:0006620">
    <property type="term" value="P:post-translational protein targeting to endoplasmic reticulum membrane"/>
    <property type="evidence" value="ECO:0007669"/>
    <property type="project" value="TreeGrafter"/>
</dbReference>
<keyword evidence="1" id="KW-0677">Repeat</keyword>
<evidence type="ECO:0000313" key="4">
    <source>
        <dbReference type="EMBL" id="RNF06429.1"/>
    </source>
</evidence>
<reference evidence="4 5" key="1">
    <citation type="journal article" date="2018" name="BMC Genomics">
        <title>Genomic comparison of Trypanosoma conorhini and Trypanosoma rangeli to Trypanosoma cruzi strains of high and low virulence.</title>
        <authorList>
            <person name="Bradwell K.R."/>
            <person name="Koparde V.N."/>
            <person name="Matveyev A.V."/>
            <person name="Serrano M.G."/>
            <person name="Alves J.M."/>
            <person name="Parikh H."/>
            <person name="Huang B."/>
            <person name="Lee V."/>
            <person name="Espinosa-Alvarez O."/>
            <person name="Ortiz P.A."/>
            <person name="Costa-Martins A.G."/>
            <person name="Teixeira M.M."/>
            <person name="Buck G.A."/>
        </authorList>
    </citation>
    <scope>NUCLEOTIDE SEQUENCE [LARGE SCALE GENOMIC DNA]</scope>
    <source>
        <strain evidence="4 5">AM80</strain>
    </source>
</reference>
<proteinExistence type="predicted"/>
<dbReference type="PANTHER" id="PTHR45831:SF5">
    <property type="entry name" value="STI1 DOMAIN-CONTAINING PROTEIN"/>
    <property type="match status" value="1"/>
</dbReference>
<dbReference type="OMA" id="AAMRHMS"/>
<keyword evidence="5" id="KW-1185">Reference proteome</keyword>
<dbReference type="RefSeq" id="XP_029239251.1">
    <property type="nucleotide sequence ID" value="XM_029380846.1"/>
</dbReference>
<dbReference type="GO" id="GO:0016020">
    <property type="term" value="C:membrane"/>
    <property type="evidence" value="ECO:0007669"/>
    <property type="project" value="TreeGrafter"/>
</dbReference>
<dbReference type="Proteomes" id="UP000283634">
    <property type="component" value="Unassembled WGS sequence"/>
</dbReference>
<organism evidence="4 5">
    <name type="scientific">Trypanosoma rangeli</name>
    <dbReference type="NCBI Taxonomy" id="5698"/>
    <lineage>
        <taxon>Eukaryota</taxon>
        <taxon>Discoba</taxon>
        <taxon>Euglenozoa</taxon>
        <taxon>Kinetoplastea</taxon>
        <taxon>Metakinetoplastina</taxon>
        <taxon>Trypanosomatida</taxon>
        <taxon>Trypanosomatidae</taxon>
        <taxon>Trypanosoma</taxon>
        <taxon>Herpetosoma</taxon>
    </lineage>
</organism>
<dbReference type="EMBL" id="MKGL01000109">
    <property type="protein sequence ID" value="RNF06429.1"/>
    <property type="molecule type" value="Genomic_DNA"/>
</dbReference>
<dbReference type="InterPro" id="IPR019734">
    <property type="entry name" value="TPR_rpt"/>
</dbReference>
<gene>
    <name evidence="4" type="ORF">TraAM80_03896</name>
</gene>
<dbReference type="VEuPathDB" id="TriTrypDB:TRSC58_02091"/>
<dbReference type="InterPro" id="IPR047150">
    <property type="entry name" value="SGT"/>
</dbReference>
<dbReference type="OrthoDB" id="2335338at2759"/>
<dbReference type="AlphaFoldDB" id="A0A3R7KEN1"/>
<name>A0A3R7KEN1_TRYRA</name>
<dbReference type="FunFam" id="1.25.40.10:FF:000609">
    <property type="entry name" value="Small glutamine-rich tetratricopeptide repeat protein"/>
    <property type="match status" value="1"/>
</dbReference>
<sequence>MVSGAAEANSTMLQSLTEDHRKLVFSFIRMLREVDSPNPERVSAIVQLLGEEYGVDPAGVGGSHDTGVNLMDTFCQALQSHKSEEGEQQKEKFKAFLDLIEKKGYFAGAEPGTEEYANRLEKAKKKFEMRNNPYQGMSAEEIKNKGNELMGLSKYKEAIAYYTKAIEMEPENHVFFANRAAAHTHLKDYNSAIIDCEHAIALSPNYPKAYSRLGTALFYQEKYTRAVDAFAKACELEPTNERYKEDLKQAEEKVKLVGSARTGAATAGGFPLAGGMPDFAQISQMMNNPQFVEAATRMMQNPQFSQLVAGMASRFGDAASNPEELLQALGSMPGGGVNSDGTIQTPFGSIDRERLERLQEEEVRQNPRFRAIMDDVRQNGFAAFQKYMGNPEVMDLIVRFQNAIMDSSNTGSSSE</sequence>